<dbReference type="Gene3D" id="3.40.50.720">
    <property type="entry name" value="NAD(P)-binding Rossmann-like Domain"/>
    <property type="match status" value="1"/>
</dbReference>
<dbReference type="GO" id="GO:0044550">
    <property type="term" value="P:secondary metabolite biosynthetic process"/>
    <property type="evidence" value="ECO:0007669"/>
    <property type="project" value="TreeGrafter"/>
</dbReference>
<dbReference type="PANTHER" id="PTHR43775">
    <property type="entry name" value="FATTY ACID SYNTHASE"/>
    <property type="match status" value="1"/>
</dbReference>
<dbReference type="Proteomes" id="UP000254866">
    <property type="component" value="Unassembled WGS sequence"/>
</dbReference>
<dbReference type="GO" id="GO:0006633">
    <property type="term" value="P:fatty acid biosynthetic process"/>
    <property type="evidence" value="ECO:0007669"/>
    <property type="project" value="TreeGrafter"/>
</dbReference>
<dbReference type="GeneID" id="43600278"/>
<evidence type="ECO:0000313" key="2">
    <source>
        <dbReference type="EMBL" id="RDL35498.1"/>
    </source>
</evidence>
<gene>
    <name evidence="2" type="ORF">BP5553_07429</name>
</gene>
<evidence type="ECO:0000313" key="3">
    <source>
        <dbReference type="Proteomes" id="UP000254866"/>
    </source>
</evidence>
<keyword evidence="3" id="KW-1185">Reference proteome</keyword>
<dbReference type="InterPro" id="IPR036291">
    <property type="entry name" value="NAD(P)-bd_dom_sf"/>
</dbReference>
<dbReference type="EMBL" id="NPIC01000006">
    <property type="protein sequence ID" value="RDL35498.1"/>
    <property type="molecule type" value="Genomic_DNA"/>
</dbReference>
<evidence type="ECO:0000259" key="1">
    <source>
        <dbReference type="Pfam" id="PF08659"/>
    </source>
</evidence>
<dbReference type="RefSeq" id="XP_031868321.1">
    <property type="nucleotide sequence ID" value="XM_032016052.1"/>
</dbReference>
<dbReference type="Pfam" id="PF08659">
    <property type="entry name" value="KR"/>
    <property type="match status" value="1"/>
</dbReference>
<accession>A0A370TJH5</accession>
<protein>
    <recommendedName>
        <fullName evidence="1">Ketoreductase (KR) domain-containing protein</fullName>
    </recommendedName>
</protein>
<proteinExistence type="predicted"/>
<dbReference type="STRING" id="2656787.A0A370TJH5"/>
<dbReference type="AlphaFoldDB" id="A0A370TJH5"/>
<feature type="domain" description="Ketoreductase (KR)" evidence="1">
    <location>
        <begin position="1"/>
        <end position="46"/>
    </location>
</feature>
<dbReference type="InterPro" id="IPR050091">
    <property type="entry name" value="PKS_NRPS_Biosynth_Enz"/>
</dbReference>
<comment type="caution">
    <text evidence="2">The sequence shown here is derived from an EMBL/GenBank/DDBJ whole genome shotgun (WGS) entry which is preliminary data.</text>
</comment>
<dbReference type="OrthoDB" id="329835at2759"/>
<dbReference type="PANTHER" id="PTHR43775:SF18">
    <property type="entry name" value="ENZYME, PUTATIVE (JCVI)-RELATED"/>
    <property type="match status" value="1"/>
</dbReference>
<dbReference type="SUPFAM" id="SSF51735">
    <property type="entry name" value="NAD(P)-binding Rossmann-fold domains"/>
    <property type="match status" value="1"/>
</dbReference>
<dbReference type="GO" id="GO:0004312">
    <property type="term" value="F:fatty acid synthase activity"/>
    <property type="evidence" value="ECO:0007669"/>
    <property type="project" value="TreeGrafter"/>
</dbReference>
<sequence length="190" mass="20693">MLSSISGVVGRKGQANYAAANTFLDAFASYRQSQSLRANSVDLGMIVDIGHIADDETGLEDKFDKTRWIPVNETMLRRILTYSIMLQDPNAQLNKDSSTQLVTGIAYPLSHDEEPLVYDARFSYLYASCSSKQGAPDSSDGNDKGDQALRTFQVIPKSDTDTATLVKACVEVPSGQFAKILQLSDEVEAG</sequence>
<organism evidence="2 3">
    <name type="scientific">Venustampulla echinocandica</name>
    <dbReference type="NCBI Taxonomy" id="2656787"/>
    <lineage>
        <taxon>Eukaryota</taxon>
        <taxon>Fungi</taxon>
        <taxon>Dikarya</taxon>
        <taxon>Ascomycota</taxon>
        <taxon>Pezizomycotina</taxon>
        <taxon>Leotiomycetes</taxon>
        <taxon>Helotiales</taxon>
        <taxon>Pleuroascaceae</taxon>
        <taxon>Venustampulla</taxon>
    </lineage>
</organism>
<dbReference type="InterPro" id="IPR013968">
    <property type="entry name" value="PKS_KR"/>
</dbReference>
<name>A0A370TJH5_9HELO</name>
<reference evidence="2 3" key="1">
    <citation type="journal article" date="2018" name="IMA Fungus">
        <title>IMA Genome-F 9: Draft genome sequence of Annulohypoxylon stygium, Aspergillus mulundensis, Berkeleyomyces basicola (syn. Thielaviopsis basicola), Ceratocystis smalleyi, two Cercospora beticola strains, Coleophoma cylindrospora, Fusarium fracticaudum, Phialophora cf. hyalina, and Morchella septimelata.</title>
        <authorList>
            <person name="Wingfield B.D."/>
            <person name="Bills G.F."/>
            <person name="Dong Y."/>
            <person name="Huang W."/>
            <person name="Nel W.J."/>
            <person name="Swalarsk-Parry B.S."/>
            <person name="Vaghefi N."/>
            <person name="Wilken P.M."/>
            <person name="An Z."/>
            <person name="de Beer Z.W."/>
            <person name="De Vos L."/>
            <person name="Chen L."/>
            <person name="Duong T.A."/>
            <person name="Gao Y."/>
            <person name="Hammerbacher A."/>
            <person name="Kikkert J.R."/>
            <person name="Li Y."/>
            <person name="Li H."/>
            <person name="Li K."/>
            <person name="Li Q."/>
            <person name="Liu X."/>
            <person name="Ma X."/>
            <person name="Naidoo K."/>
            <person name="Pethybridge S.J."/>
            <person name="Sun J."/>
            <person name="Steenkamp E.T."/>
            <person name="van der Nest M.A."/>
            <person name="van Wyk S."/>
            <person name="Wingfield M.J."/>
            <person name="Xiong C."/>
            <person name="Yue Q."/>
            <person name="Zhang X."/>
        </authorList>
    </citation>
    <scope>NUCLEOTIDE SEQUENCE [LARGE SCALE GENOMIC DNA]</scope>
    <source>
        <strain evidence="2 3">BP 5553</strain>
    </source>
</reference>